<reference evidence="18" key="1">
    <citation type="submission" date="2019-06" db="EMBL/GenBank/DDBJ databases">
        <authorList>
            <person name="Zheng W."/>
        </authorList>
    </citation>
    <scope>NUCLEOTIDE SEQUENCE</scope>
    <source>
        <strain evidence="18">QDHG01</strain>
    </source>
</reference>
<dbReference type="PIRSF" id="PIRSF007828">
    <property type="entry name" value="Dipeptidyl-peptidase_III"/>
    <property type="match status" value="1"/>
</dbReference>
<dbReference type="GO" id="GO:0006508">
    <property type="term" value="P:proteolysis"/>
    <property type="evidence" value="ECO:0007669"/>
    <property type="project" value="UniProtKB-KW"/>
</dbReference>
<comment type="similarity">
    <text evidence="3 15">Belongs to the peptidase M49 family.</text>
</comment>
<evidence type="ECO:0000256" key="3">
    <source>
        <dbReference type="ARBA" id="ARBA00010200"/>
    </source>
</evidence>
<dbReference type="PANTHER" id="PTHR23422:SF11">
    <property type="entry name" value="DIPEPTIDYL PEPTIDASE 3"/>
    <property type="match status" value="1"/>
</dbReference>
<dbReference type="GO" id="GO:0005737">
    <property type="term" value="C:cytoplasm"/>
    <property type="evidence" value="ECO:0007669"/>
    <property type="project" value="UniProtKB-SubCell"/>
</dbReference>
<organism evidence="18 19">
    <name type="scientific">Halteria grandinella</name>
    <dbReference type="NCBI Taxonomy" id="5974"/>
    <lineage>
        <taxon>Eukaryota</taxon>
        <taxon>Sar</taxon>
        <taxon>Alveolata</taxon>
        <taxon>Ciliophora</taxon>
        <taxon>Intramacronucleata</taxon>
        <taxon>Spirotrichea</taxon>
        <taxon>Stichotrichia</taxon>
        <taxon>Sporadotrichida</taxon>
        <taxon>Halteriidae</taxon>
        <taxon>Halteria</taxon>
    </lineage>
</organism>
<comment type="cofactor">
    <cofactor evidence="15 17">
        <name>Zn(2+)</name>
        <dbReference type="ChEBI" id="CHEBI:29105"/>
    </cofactor>
    <text evidence="15 17">Binds 1 zinc ion per subunit.</text>
</comment>
<comment type="subcellular location">
    <subcellularLocation>
        <location evidence="2">Cytoplasm</location>
    </subcellularLocation>
</comment>
<gene>
    <name evidence="18" type="ORF">FGO68_gene4859</name>
</gene>
<evidence type="ECO:0000256" key="17">
    <source>
        <dbReference type="PIRSR" id="PIRSR007828-2"/>
    </source>
</evidence>
<keyword evidence="12 15" id="KW-0482">Metalloprotease</keyword>
<feature type="active site" evidence="16">
    <location>
        <position position="445"/>
    </location>
</feature>
<keyword evidence="19" id="KW-1185">Reference proteome</keyword>
<evidence type="ECO:0000256" key="10">
    <source>
        <dbReference type="ARBA" id="ARBA00022801"/>
    </source>
</evidence>
<feature type="binding site" evidence="17">
    <location>
        <position position="444"/>
    </location>
    <ligand>
        <name>Zn(2+)</name>
        <dbReference type="ChEBI" id="CHEBI:29105"/>
        <note>catalytic</note>
    </ligand>
</feature>
<dbReference type="PANTHER" id="PTHR23422">
    <property type="entry name" value="DIPEPTIDYL PEPTIDASE III-RELATED"/>
    <property type="match status" value="1"/>
</dbReference>
<dbReference type="Pfam" id="PF03571">
    <property type="entry name" value="Peptidase_M49"/>
    <property type="match status" value="1"/>
</dbReference>
<evidence type="ECO:0000313" key="19">
    <source>
        <dbReference type="Proteomes" id="UP000785679"/>
    </source>
</evidence>
<comment type="caution">
    <text evidence="18">The sequence shown here is derived from an EMBL/GenBank/DDBJ whole genome shotgun (WGS) entry which is preliminary data.</text>
</comment>
<dbReference type="GO" id="GO:0008235">
    <property type="term" value="F:metalloexopeptidase activity"/>
    <property type="evidence" value="ECO:0007669"/>
    <property type="project" value="InterPro"/>
</dbReference>
<dbReference type="Gene3D" id="3.30.540.30">
    <property type="match status" value="3"/>
</dbReference>
<sequence>MQATAKRIAKEFIPVTTSIHSIECPAAFAQLTKHEKLYAYHMARAAWEGSKLCWFQRSYESPALLVLLKLLFSSQPIESIKPLLSDELKYQQLLAYSAAVFQNCGNYKAFGDSKFVPELDSQDFTQLLQSSVAAQKHGDIVNELWSSIEKEVYSEEDPFKILGFRDNNGTTSYYSSNVTSKDAALLDEFCQSIKLSPLNTRLFKISETEFDLRIASSEVTGEKTPYLKTYPFSSQDREITVHVTAGDFSEIMGKLVQELEQSQKYVANENQRNMLRDYIEHFRFGDVDKHKDSQRHWIKDVGPVVETDIGFIETYLDPSGARAEFEGFVAVVDKTTSAKFNQLVDDAEKLIAKLPWEKDFEKDVFQKPDFTNLDVLAFACSDVPIGINIPNYDDIRMELGFKNVNLGNAYPRPKKSTLNFLRDADADLLVKYDKDSLTLIVALHELLGHGTGKLLTKNVETGDFNFNHTDLMNPFTHKPIDTYYLSSETWSQKFGKLHSGYEECRADTVAVYLMHYEEPFEIFFPGRQGEWDDIYYIAWMDMLMGGVKGLQFYTPNADDVKALGVWGQAHVLASYVILQVVREADKDIVKFQFEQKDGKDYFYIDIDRSKLKTVAFKGISDFLRKLHIYKCMGDFEAAKAMFDGYSQVDEEMLRVRELVIANKVPRRLNLQPNVQLHEGEPVYKGYEESFEGLIQSFVERYPQPFMEDVYKAWLKDAKAVRRTD</sequence>
<keyword evidence="11 15" id="KW-0862">Zinc</keyword>
<name>A0A8J8T5T9_HALGN</name>
<evidence type="ECO:0000256" key="12">
    <source>
        <dbReference type="ARBA" id="ARBA00023049"/>
    </source>
</evidence>
<dbReference type="AlphaFoldDB" id="A0A8J8T5T9"/>
<dbReference type="EMBL" id="RRYP01004955">
    <property type="protein sequence ID" value="TNV82443.1"/>
    <property type="molecule type" value="Genomic_DNA"/>
</dbReference>
<evidence type="ECO:0000256" key="6">
    <source>
        <dbReference type="ARBA" id="ARBA00022438"/>
    </source>
</evidence>
<dbReference type="EC" id="3.4.14.4" evidence="4 15"/>
<evidence type="ECO:0000256" key="5">
    <source>
        <dbReference type="ARBA" id="ARBA00014713"/>
    </source>
</evidence>
<keyword evidence="8 15" id="KW-0645">Protease</keyword>
<keyword evidence="6 15" id="KW-0031">Aminopeptidase</keyword>
<dbReference type="InterPro" id="IPR039461">
    <property type="entry name" value="Peptidase_M49"/>
</dbReference>
<proteinExistence type="inferred from homology"/>
<dbReference type="GO" id="GO:0046872">
    <property type="term" value="F:metal ion binding"/>
    <property type="evidence" value="ECO:0007669"/>
    <property type="project" value="UniProtKB-KW"/>
</dbReference>
<evidence type="ECO:0000256" key="2">
    <source>
        <dbReference type="ARBA" id="ARBA00004496"/>
    </source>
</evidence>
<accession>A0A8J8T5T9</accession>
<evidence type="ECO:0000256" key="9">
    <source>
        <dbReference type="ARBA" id="ARBA00022723"/>
    </source>
</evidence>
<feature type="binding site" evidence="17">
    <location>
        <position position="503"/>
    </location>
    <ligand>
        <name>Zn(2+)</name>
        <dbReference type="ChEBI" id="CHEBI:29105"/>
        <note>catalytic</note>
    </ligand>
</feature>
<evidence type="ECO:0000256" key="13">
    <source>
        <dbReference type="ARBA" id="ARBA00031288"/>
    </source>
</evidence>
<feature type="binding site" evidence="17">
    <location>
        <position position="449"/>
    </location>
    <ligand>
        <name>Zn(2+)</name>
        <dbReference type="ChEBI" id="CHEBI:29105"/>
        <note>catalytic</note>
    </ligand>
</feature>
<dbReference type="FunFam" id="3.30.540.30:FF:000001">
    <property type="entry name" value="Dipeptidyl peptidase 3"/>
    <property type="match status" value="1"/>
</dbReference>
<evidence type="ECO:0000256" key="8">
    <source>
        <dbReference type="ARBA" id="ARBA00022670"/>
    </source>
</evidence>
<evidence type="ECO:0000256" key="11">
    <source>
        <dbReference type="ARBA" id="ARBA00022833"/>
    </source>
</evidence>
<dbReference type="GO" id="GO:0004177">
    <property type="term" value="F:aminopeptidase activity"/>
    <property type="evidence" value="ECO:0007669"/>
    <property type="project" value="UniProtKB-KW"/>
</dbReference>
<comment type="catalytic activity">
    <reaction evidence="1 15">
        <text>Release of an N-terminal dipeptide from a peptide comprising four or more residues, with broad specificity. Also acts on dipeptidyl 2-naphthylamides.</text>
        <dbReference type="EC" id="3.4.14.4"/>
    </reaction>
</comment>
<dbReference type="InterPro" id="IPR005317">
    <property type="entry name" value="Dipeptidyl-peptase3"/>
</dbReference>
<keyword evidence="7 15" id="KW-0963">Cytoplasm</keyword>
<evidence type="ECO:0000256" key="14">
    <source>
        <dbReference type="ARBA" id="ARBA00032119"/>
    </source>
</evidence>
<evidence type="ECO:0000256" key="1">
    <source>
        <dbReference type="ARBA" id="ARBA00001336"/>
    </source>
</evidence>
<dbReference type="FunFam" id="3.30.540.30:FF:000002">
    <property type="entry name" value="Dipeptidyl peptidase 3"/>
    <property type="match status" value="1"/>
</dbReference>
<evidence type="ECO:0000313" key="18">
    <source>
        <dbReference type="EMBL" id="TNV82443.1"/>
    </source>
</evidence>
<keyword evidence="9 15" id="KW-0479">Metal-binding</keyword>
<protein>
    <recommendedName>
        <fullName evidence="5 15">Dipeptidyl peptidase 3</fullName>
        <ecNumber evidence="4 15">3.4.14.4</ecNumber>
    </recommendedName>
    <alternativeName>
        <fullName evidence="13 15">Dipeptidyl aminopeptidase III</fullName>
    </alternativeName>
    <alternativeName>
        <fullName evidence="14 15">Dipeptidyl peptidase III</fullName>
    </alternativeName>
</protein>
<dbReference type="GO" id="GO:0008239">
    <property type="term" value="F:dipeptidyl-peptidase activity"/>
    <property type="evidence" value="ECO:0007669"/>
    <property type="project" value="UniProtKB-UniRule"/>
</dbReference>
<keyword evidence="10 15" id="KW-0378">Hydrolase</keyword>
<evidence type="ECO:0000256" key="16">
    <source>
        <dbReference type="PIRSR" id="PIRSR007828-1"/>
    </source>
</evidence>
<evidence type="ECO:0000256" key="7">
    <source>
        <dbReference type="ARBA" id="ARBA00022490"/>
    </source>
</evidence>
<evidence type="ECO:0000256" key="4">
    <source>
        <dbReference type="ARBA" id="ARBA00012063"/>
    </source>
</evidence>
<dbReference type="OrthoDB" id="4694525at2759"/>
<evidence type="ECO:0000256" key="15">
    <source>
        <dbReference type="PIRNR" id="PIRNR007828"/>
    </source>
</evidence>
<dbReference type="Proteomes" id="UP000785679">
    <property type="component" value="Unassembled WGS sequence"/>
</dbReference>